<gene>
    <name evidence="1" type="ORF">MM415A02808_0007</name>
    <name evidence="2" type="ORF">MM415B03099_0011</name>
    <name evidence="3" type="ORF">TM448B02486_0002</name>
</gene>
<evidence type="ECO:0000313" key="1">
    <source>
        <dbReference type="EMBL" id="QJA72303.1"/>
    </source>
</evidence>
<evidence type="ECO:0000313" key="2">
    <source>
        <dbReference type="EMBL" id="QJA86903.1"/>
    </source>
</evidence>
<sequence>MTSIKTFVTKHGIFIGQKRGECIRLSIPGATENDWSNNTEFIDLPLMNRESYFNFMEAVKFMESVFKE</sequence>
<dbReference type="EMBL" id="MT144917">
    <property type="protein sequence ID" value="QJI01346.1"/>
    <property type="molecule type" value="Genomic_DNA"/>
</dbReference>
<accession>A0A6M3JQT2</accession>
<proteinExistence type="predicted"/>
<dbReference type="EMBL" id="MT141940">
    <property type="protein sequence ID" value="QJA72303.1"/>
    <property type="molecule type" value="Genomic_DNA"/>
</dbReference>
<evidence type="ECO:0000313" key="3">
    <source>
        <dbReference type="EMBL" id="QJI01346.1"/>
    </source>
</evidence>
<organism evidence="1">
    <name type="scientific">viral metagenome</name>
    <dbReference type="NCBI Taxonomy" id="1070528"/>
    <lineage>
        <taxon>unclassified sequences</taxon>
        <taxon>metagenomes</taxon>
        <taxon>organismal metagenomes</taxon>
    </lineage>
</organism>
<dbReference type="AlphaFoldDB" id="A0A6M3JQT2"/>
<protein>
    <submittedName>
        <fullName evidence="1">Uncharacterized protein</fullName>
    </submittedName>
</protein>
<dbReference type="EMBL" id="MT142667">
    <property type="protein sequence ID" value="QJA86903.1"/>
    <property type="molecule type" value="Genomic_DNA"/>
</dbReference>
<name>A0A6M3JQT2_9ZZZZ</name>
<reference evidence="1" key="1">
    <citation type="submission" date="2020-03" db="EMBL/GenBank/DDBJ databases">
        <title>The deep terrestrial virosphere.</title>
        <authorList>
            <person name="Holmfeldt K."/>
            <person name="Nilsson E."/>
            <person name="Simone D."/>
            <person name="Lopez-Fernandez M."/>
            <person name="Wu X."/>
            <person name="de Brujin I."/>
            <person name="Lundin D."/>
            <person name="Andersson A."/>
            <person name="Bertilsson S."/>
            <person name="Dopson M."/>
        </authorList>
    </citation>
    <scope>NUCLEOTIDE SEQUENCE</scope>
    <source>
        <strain evidence="1">MM415A02808</strain>
        <strain evidence="2">MM415B03099</strain>
        <strain evidence="3">TM448B02486</strain>
    </source>
</reference>